<reference evidence="2" key="1">
    <citation type="submission" date="2009-12" db="EMBL/GenBank/DDBJ databases">
        <title>Sequence of Clostridiales genomosp. BVAB3 str. UPII9-5.</title>
        <authorList>
            <person name="Madupu R."/>
            <person name="Durkin A.S."/>
            <person name="Torralba M."/>
            <person name="Methe B."/>
            <person name="Sutton G.G."/>
            <person name="Strausberg R.L."/>
            <person name="Nelson K.E."/>
        </authorList>
    </citation>
    <scope>NUCLEOTIDE SEQUENCE [LARGE SCALE GENOMIC DNA]</scope>
    <source>
        <strain evidence="2">28L</strain>
    </source>
</reference>
<evidence type="ECO:0000313" key="2">
    <source>
        <dbReference type="Proteomes" id="UP000003242"/>
    </source>
</evidence>
<dbReference type="EMBL" id="ADGP01000019">
    <property type="protein sequence ID" value="EFD94137.1"/>
    <property type="molecule type" value="Genomic_DNA"/>
</dbReference>
<evidence type="ECO:0000313" key="1">
    <source>
        <dbReference type="EMBL" id="EFD94137.1"/>
    </source>
</evidence>
<dbReference type="AlphaFoldDB" id="D3LUY8"/>
<dbReference type="Proteomes" id="UP000003242">
    <property type="component" value="Unassembled WGS sequence"/>
</dbReference>
<gene>
    <name evidence="1" type="ORF">HMPREF0889_1687</name>
</gene>
<accession>D3LUY8</accession>
<sequence length="39" mass="4385">MRTLSGGPAAGRSGRRRGTLFCRIKKRNDNYFLLLLTGM</sequence>
<comment type="caution">
    <text evidence="1">The sequence shown here is derived from an EMBL/GenBank/DDBJ whole genome shotgun (WGS) entry which is preliminary data.</text>
</comment>
<dbReference type="STRING" id="699218.HMPREF0889_1687"/>
<protein>
    <submittedName>
        <fullName evidence="1">Uncharacterized protein</fullName>
    </submittedName>
</protein>
<proteinExistence type="predicted"/>
<name>D3LUY8_9FIRM</name>
<organism evidence="1 2">
    <name type="scientific">Megasphaera lornae</name>
    <dbReference type="NCBI Taxonomy" id="1000568"/>
    <lineage>
        <taxon>Bacteria</taxon>
        <taxon>Bacillati</taxon>
        <taxon>Bacillota</taxon>
        <taxon>Negativicutes</taxon>
        <taxon>Veillonellales</taxon>
        <taxon>Veillonellaceae</taxon>
        <taxon>Megasphaera</taxon>
    </lineage>
</organism>